<organism evidence="1 2">
    <name type="scientific">Nonomuraea polychroma</name>
    <dbReference type="NCBI Taxonomy" id="46176"/>
    <lineage>
        <taxon>Bacteria</taxon>
        <taxon>Bacillati</taxon>
        <taxon>Actinomycetota</taxon>
        <taxon>Actinomycetes</taxon>
        <taxon>Streptosporangiales</taxon>
        <taxon>Streptosporangiaceae</taxon>
        <taxon>Nonomuraea</taxon>
    </lineage>
</organism>
<evidence type="ECO:0000313" key="1">
    <source>
        <dbReference type="EMBL" id="RVX41128.1"/>
    </source>
</evidence>
<dbReference type="RefSeq" id="WP_127933415.1">
    <property type="nucleotide sequence ID" value="NZ_SAUN01000001.1"/>
</dbReference>
<keyword evidence="2" id="KW-1185">Reference proteome</keyword>
<proteinExistence type="predicted"/>
<accession>A0A438M696</accession>
<sequence>MEPPKNRKPNTIYSAPVGSIDLAAFQDDGTPYEIWPCHDCLAWHAEVVTVDGQVLVREWHAIDCEHFQELLRD</sequence>
<protein>
    <submittedName>
        <fullName evidence="1">Uncharacterized protein</fullName>
    </submittedName>
</protein>
<dbReference type="OrthoDB" id="4242171at2"/>
<comment type="caution">
    <text evidence="1">The sequence shown here is derived from an EMBL/GenBank/DDBJ whole genome shotgun (WGS) entry which is preliminary data.</text>
</comment>
<dbReference type="EMBL" id="SAUN01000001">
    <property type="protein sequence ID" value="RVX41128.1"/>
    <property type="molecule type" value="Genomic_DNA"/>
</dbReference>
<evidence type="ECO:0000313" key="2">
    <source>
        <dbReference type="Proteomes" id="UP000284824"/>
    </source>
</evidence>
<name>A0A438M696_9ACTN</name>
<reference evidence="1 2" key="1">
    <citation type="submission" date="2019-01" db="EMBL/GenBank/DDBJ databases">
        <title>Sequencing the genomes of 1000 actinobacteria strains.</title>
        <authorList>
            <person name="Klenk H.-P."/>
        </authorList>
    </citation>
    <scope>NUCLEOTIDE SEQUENCE [LARGE SCALE GENOMIC DNA]</scope>
    <source>
        <strain evidence="1 2">DSM 43925</strain>
    </source>
</reference>
<dbReference type="AlphaFoldDB" id="A0A438M696"/>
<dbReference type="Proteomes" id="UP000284824">
    <property type="component" value="Unassembled WGS sequence"/>
</dbReference>
<gene>
    <name evidence="1" type="ORF">EDD27_3597</name>
</gene>